<dbReference type="SUPFAM" id="SSF49599">
    <property type="entry name" value="TRAF domain-like"/>
    <property type="match status" value="1"/>
</dbReference>
<dbReference type="InterPro" id="IPR008974">
    <property type="entry name" value="TRAF-like"/>
</dbReference>
<dbReference type="Gene3D" id="3.30.710.10">
    <property type="entry name" value="Potassium Channel Kv1.1, Chain A"/>
    <property type="match status" value="1"/>
</dbReference>
<dbReference type="InterPro" id="IPR032839">
    <property type="entry name" value="RAB3GAP_N"/>
</dbReference>
<dbReference type="STRING" id="554055.A0A2P6VGD6"/>
<accession>A0A2P6VGD6</accession>
<dbReference type="PROSITE" id="PS50144">
    <property type="entry name" value="MATH"/>
    <property type="match status" value="1"/>
</dbReference>
<dbReference type="InterPro" id="IPR011333">
    <property type="entry name" value="SKP1/BTB/POZ_sf"/>
</dbReference>
<evidence type="ECO:0000256" key="1">
    <source>
        <dbReference type="SAM" id="MobiDB-lite"/>
    </source>
</evidence>
<keyword evidence="4" id="KW-1185">Reference proteome</keyword>
<dbReference type="PANTHER" id="PTHR12472:SF0">
    <property type="entry name" value="RAB3 GTPASE-ACTIVATING PROTEIN NON-CATALYTIC SUBUNIT"/>
    <property type="match status" value="1"/>
</dbReference>
<dbReference type="SUPFAM" id="SSF50998">
    <property type="entry name" value="Quinoprotein alcohol dehydrogenase-like"/>
    <property type="match status" value="1"/>
</dbReference>
<feature type="compositionally biased region" description="Gly residues" evidence="1">
    <location>
        <begin position="330"/>
        <end position="344"/>
    </location>
</feature>
<feature type="region of interest" description="Disordered" evidence="1">
    <location>
        <begin position="330"/>
        <end position="354"/>
    </location>
</feature>
<dbReference type="InterPro" id="IPR002083">
    <property type="entry name" value="MATH/TRAF_dom"/>
</dbReference>
<dbReference type="InterPro" id="IPR026059">
    <property type="entry name" value="Rab3GAP2"/>
</dbReference>
<dbReference type="Pfam" id="PF14655">
    <property type="entry name" value="RAB3GAP2_N"/>
    <property type="match status" value="1"/>
</dbReference>
<dbReference type="EMBL" id="LHPF02000008">
    <property type="protein sequence ID" value="PSC73138.1"/>
    <property type="molecule type" value="Genomic_DNA"/>
</dbReference>
<evidence type="ECO:0000313" key="4">
    <source>
        <dbReference type="Proteomes" id="UP000239649"/>
    </source>
</evidence>
<dbReference type="CDD" id="cd00121">
    <property type="entry name" value="MATH"/>
    <property type="match status" value="1"/>
</dbReference>
<dbReference type="Gene3D" id="2.60.210.10">
    <property type="entry name" value="Apoptosis, Tumor Necrosis Factor Receptor Associated Protein 2, Chain A"/>
    <property type="match status" value="1"/>
</dbReference>
<dbReference type="InterPro" id="IPR011047">
    <property type="entry name" value="Quinoprotein_ADH-like_sf"/>
</dbReference>
<protein>
    <recommendedName>
        <fullName evidence="2">MATH domain-containing protein</fullName>
    </recommendedName>
</protein>
<dbReference type="Proteomes" id="UP000239649">
    <property type="component" value="Unassembled WGS sequence"/>
</dbReference>
<organism evidence="3 4">
    <name type="scientific">Micractinium conductrix</name>
    <dbReference type="NCBI Taxonomy" id="554055"/>
    <lineage>
        <taxon>Eukaryota</taxon>
        <taxon>Viridiplantae</taxon>
        <taxon>Chlorophyta</taxon>
        <taxon>core chlorophytes</taxon>
        <taxon>Trebouxiophyceae</taxon>
        <taxon>Chlorellales</taxon>
        <taxon>Chlorellaceae</taxon>
        <taxon>Chlorella clade</taxon>
        <taxon>Micractinium</taxon>
    </lineage>
</organism>
<name>A0A2P6VGD6_9CHLO</name>
<sequence length="936" mass="95951">MDVRFLSKLLLQHDSSPDHVLENVDAALLTALRGRQVQAVVSPSGDGLAVTLGQRLVVLRGLRSPRPTPSVDFVSAVDAPEALTALAWLAAAGSGGAGGGAAADHETLLVGTSTGHLQLHSPATGALLLRQRLHHSAVASAAVRWAGAGGDPDDQSEWITLTFVDAVVKLPAWEVWAAVRWAVARNTRRWWAAATGGGAAAHHQLSFSKYSMPKGAGPRSHAVCLGPPPPSLHADLVGLGEGRHHHRLRILTVGAAPPVAAYDADETSAPGLLSLVSDLASSTAQSLLGAARSYVPGPAAAAGRTLLGGLRRGRGAGGAASLARAGSGAGAEGGSWGGGGGGGQAAQQQTDKKDKEIPGELASLAAAVWDEKRAVTQLALSPCGRLAACCDTLGRIVLVDVGSTLVVRMLKGYRDAQVAWLVCSGGGGGTRPGTLGVRGGSASTLGGSCASLDSAAADWEAAQQQQQQQQPQHRLPGCRHLLVTFAPRRAAVEVWEPHGLTRLGTRRRSKLCSGGSGGGGLLAVAAAPAPGLLGPSLLDLEALDSWSPHLFYLPGDAYSMEALADCFALVGGARLPLHCQVLAAQAAVLREMFVAQAEAGGAGASDKAAPAELSSAFAGCSPTEVAVFLRLLYSPDQATPGSLAAVHAHAAGLLAGVAGLAHRLDAAGLLVKIEGYLQAVAPAASVEELLDTVQLAEACHLAALGDACLTVLARRLAAAGPFWAEQLRRDRLAACSSESLATLACKLAATVHAGAFQPPEVHNVLPGHGGTAGGFTWCISRFSKQQGRVTSPWVEIGGLQWRLKVWPRGDDAGGGTHLSAYLESNYAQACTLGLLSIEAYYDFTFLDQTEDGLHHSVDCGKDVFTASTQNWGKTRMMPLEELARTDRAYLAGDRLAVRVSIRVLPSGAPASVAPPPAAVAPPVPPPAAPALAAALA</sequence>
<evidence type="ECO:0000259" key="2">
    <source>
        <dbReference type="PROSITE" id="PS50144"/>
    </source>
</evidence>
<proteinExistence type="predicted"/>
<comment type="caution">
    <text evidence="3">The sequence shown here is derived from an EMBL/GenBank/DDBJ whole genome shotgun (WGS) entry which is preliminary data.</text>
</comment>
<feature type="domain" description="MATH" evidence="2">
    <location>
        <begin position="772"/>
        <end position="901"/>
    </location>
</feature>
<reference evidence="3 4" key="1">
    <citation type="journal article" date="2018" name="Plant J.">
        <title>Genome sequences of Chlorella sorokiniana UTEX 1602 and Micractinium conductrix SAG 241.80: implications to maltose excretion by a green alga.</title>
        <authorList>
            <person name="Arriola M.B."/>
            <person name="Velmurugan N."/>
            <person name="Zhang Y."/>
            <person name="Plunkett M.H."/>
            <person name="Hondzo H."/>
            <person name="Barney B.M."/>
        </authorList>
    </citation>
    <scope>NUCLEOTIDE SEQUENCE [LARGE SCALE GENOMIC DNA]</scope>
    <source>
        <strain evidence="3 4">SAG 241.80</strain>
    </source>
</reference>
<dbReference type="Pfam" id="PF22486">
    <property type="entry name" value="MATH_2"/>
    <property type="match status" value="1"/>
</dbReference>
<evidence type="ECO:0000313" key="3">
    <source>
        <dbReference type="EMBL" id="PSC73138.1"/>
    </source>
</evidence>
<dbReference type="PANTHER" id="PTHR12472">
    <property type="entry name" value="RAB3-GAP REGULATORY DOMAIN"/>
    <property type="match status" value="1"/>
</dbReference>
<dbReference type="OrthoDB" id="507001at2759"/>
<dbReference type="AlphaFoldDB" id="A0A2P6VGD6"/>
<gene>
    <name evidence="3" type="ORF">C2E20_3704</name>
</gene>